<dbReference type="EMBL" id="CAJNOL010001072">
    <property type="protein sequence ID" value="CAF1280503.1"/>
    <property type="molecule type" value="Genomic_DNA"/>
</dbReference>
<dbReference type="InterPro" id="IPR001584">
    <property type="entry name" value="Integrase_cat-core"/>
</dbReference>
<evidence type="ECO:0000313" key="3">
    <source>
        <dbReference type="EMBL" id="CAF1088462.1"/>
    </source>
</evidence>
<dbReference type="PANTHER" id="PTHR37984:SF5">
    <property type="entry name" value="PROTEIN NYNRIN-LIKE"/>
    <property type="match status" value="1"/>
</dbReference>
<evidence type="ECO:0000313" key="5">
    <source>
        <dbReference type="EMBL" id="CAF3908233.1"/>
    </source>
</evidence>
<dbReference type="GO" id="GO:0015074">
    <property type="term" value="P:DNA integration"/>
    <property type="evidence" value="ECO:0007669"/>
    <property type="project" value="InterPro"/>
</dbReference>
<keyword evidence="7" id="KW-1185">Reference proteome</keyword>
<dbReference type="Pfam" id="PF13683">
    <property type="entry name" value="rve_3"/>
    <property type="match status" value="1"/>
</dbReference>
<dbReference type="InterPro" id="IPR050951">
    <property type="entry name" value="Retrovirus_Pol_polyprotein"/>
</dbReference>
<dbReference type="SUPFAM" id="SSF53098">
    <property type="entry name" value="Ribonuclease H-like"/>
    <property type="match status" value="1"/>
</dbReference>
<proteinExistence type="predicted"/>
<dbReference type="GO" id="GO:0003676">
    <property type="term" value="F:nucleic acid binding"/>
    <property type="evidence" value="ECO:0007669"/>
    <property type="project" value="InterPro"/>
</dbReference>
<dbReference type="Proteomes" id="UP000663836">
    <property type="component" value="Unassembled WGS sequence"/>
</dbReference>
<accession>A0A814N892</accession>
<dbReference type="AlphaFoldDB" id="A0A814N892"/>
<sequence length="97" mass="11349">MWVWLYSKHISASTTTPEHLGVTHSYSTVYHPQTNEQIERFNATIDEKIAALRNGRRTNWAEILQFFIFDYNTSVHATTKQTPFEIMHGRQATCLFD</sequence>
<dbReference type="Proteomes" id="UP000663864">
    <property type="component" value="Unassembled WGS sequence"/>
</dbReference>
<dbReference type="Proteomes" id="UP000663854">
    <property type="component" value="Unassembled WGS sequence"/>
</dbReference>
<organism evidence="3 6">
    <name type="scientific">Rotaria sordida</name>
    <dbReference type="NCBI Taxonomy" id="392033"/>
    <lineage>
        <taxon>Eukaryota</taxon>
        <taxon>Metazoa</taxon>
        <taxon>Spiralia</taxon>
        <taxon>Gnathifera</taxon>
        <taxon>Rotifera</taxon>
        <taxon>Eurotatoria</taxon>
        <taxon>Bdelloidea</taxon>
        <taxon>Philodinida</taxon>
        <taxon>Philodinidae</taxon>
        <taxon>Rotaria</taxon>
    </lineage>
</organism>
<dbReference type="Proteomes" id="UP000663870">
    <property type="component" value="Unassembled WGS sequence"/>
</dbReference>
<protein>
    <recommendedName>
        <fullName evidence="1">Integrase catalytic domain-containing protein</fullName>
    </recommendedName>
</protein>
<comment type="caution">
    <text evidence="3">The sequence shown here is derived from an EMBL/GenBank/DDBJ whole genome shotgun (WGS) entry which is preliminary data.</text>
</comment>
<dbReference type="InterPro" id="IPR012337">
    <property type="entry name" value="RNaseH-like_sf"/>
</dbReference>
<dbReference type="PROSITE" id="PS50994">
    <property type="entry name" value="INTEGRASE"/>
    <property type="match status" value="1"/>
</dbReference>
<dbReference type="EMBL" id="CAJNOT010000723">
    <property type="protein sequence ID" value="CAF1064872.1"/>
    <property type="molecule type" value="Genomic_DNA"/>
</dbReference>
<evidence type="ECO:0000313" key="7">
    <source>
        <dbReference type="Proteomes" id="UP000663870"/>
    </source>
</evidence>
<name>A0A814N892_9BILA</name>
<dbReference type="EMBL" id="CAJNOH010000614">
    <property type="protein sequence ID" value="CAF1088462.1"/>
    <property type="molecule type" value="Genomic_DNA"/>
</dbReference>
<gene>
    <name evidence="5" type="ORF">JBS370_LOCUS21253</name>
    <name evidence="4" type="ORF">JXQ802_LOCUS28468</name>
    <name evidence="3" type="ORF">PYM288_LOCUS19049</name>
    <name evidence="2" type="ORF">ZHD862_LOCUS15756</name>
</gene>
<dbReference type="Gene3D" id="3.30.420.10">
    <property type="entry name" value="Ribonuclease H-like superfamily/Ribonuclease H"/>
    <property type="match status" value="1"/>
</dbReference>
<feature type="domain" description="Integrase catalytic" evidence="1">
    <location>
        <begin position="1"/>
        <end position="91"/>
    </location>
</feature>
<dbReference type="PANTHER" id="PTHR37984">
    <property type="entry name" value="PROTEIN CBG26694"/>
    <property type="match status" value="1"/>
</dbReference>
<evidence type="ECO:0000313" key="4">
    <source>
        <dbReference type="EMBL" id="CAF1280503.1"/>
    </source>
</evidence>
<evidence type="ECO:0000313" key="6">
    <source>
        <dbReference type="Proteomes" id="UP000663854"/>
    </source>
</evidence>
<dbReference type="EMBL" id="CAJOBD010002789">
    <property type="protein sequence ID" value="CAF3908233.1"/>
    <property type="molecule type" value="Genomic_DNA"/>
</dbReference>
<reference evidence="3" key="1">
    <citation type="submission" date="2021-02" db="EMBL/GenBank/DDBJ databases">
        <authorList>
            <person name="Nowell W R."/>
        </authorList>
    </citation>
    <scope>NUCLEOTIDE SEQUENCE</scope>
</reference>
<evidence type="ECO:0000259" key="1">
    <source>
        <dbReference type="PROSITE" id="PS50994"/>
    </source>
</evidence>
<dbReference type="InterPro" id="IPR036397">
    <property type="entry name" value="RNaseH_sf"/>
</dbReference>
<evidence type="ECO:0000313" key="2">
    <source>
        <dbReference type="EMBL" id="CAF1064872.1"/>
    </source>
</evidence>